<feature type="region of interest" description="Disordered" evidence="4">
    <location>
        <begin position="511"/>
        <end position="530"/>
    </location>
</feature>
<dbReference type="Pfam" id="PF01918">
    <property type="entry name" value="Alba"/>
    <property type="match status" value="1"/>
</dbReference>
<feature type="domain" description="DNA/RNA-binding protein Alba-like" evidence="5">
    <location>
        <begin position="327"/>
        <end position="391"/>
    </location>
</feature>
<evidence type="ECO:0000256" key="3">
    <source>
        <dbReference type="ARBA" id="ARBA00023242"/>
    </source>
</evidence>
<dbReference type="InterPro" id="IPR051958">
    <property type="entry name" value="Alba-like_NAB"/>
</dbReference>
<reference evidence="7" key="2">
    <citation type="submission" date="2020-08" db="EMBL/GenBank/DDBJ databases">
        <title>Plant Genome Project.</title>
        <authorList>
            <person name="Zhang R.-G."/>
        </authorList>
    </citation>
    <scope>NUCLEOTIDE SEQUENCE</scope>
    <source>
        <strain evidence="7">Huo1</strain>
        <tissue evidence="7">Leaf</tissue>
    </source>
</reference>
<accession>A0A8X8WAM0</accession>
<evidence type="ECO:0000259" key="5">
    <source>
        <dbReference type="Pfam" id="PF01918"/>
    </source>
</evidence>
<dbReference type="EMBL" id="PNBA02000019">
    <property type="protein sequence ID" value="KAG6390601.1"/>
    <property type="molecule type" value="Genomic_DNA"/>
</dbReference>
<feature type="domain" description="Tify" evidence="6">
    <location>
        <begin position="215"/>
        <end position="270"/>
    </location>
</feature>
<protein>
    <recommendedName>
        <fullName evidence="9">DNA/RNA-binding protein Alba-like domain-containing protein</fullName>
    </recommendedName>
</protein>
<dbReference type="Proteomes" id="UP000298416">
    <property type="component" value="Unassembled WGS sequence"/>
</dbReference>
<dbReference type="PANTHER" id="PTHR13516">
    <property type="entry name" value="RIBONUCLEASE P SUBUNIT P25"/>
    <property type="match status" value="1"/>
</dbReference>
<keyword evidence="8" id="KW-1185">Reference proteome</keyword>
<dbReference type="Gene3D" id="3.30.110.20">
    <property type="entry name" value="Alba-like domain"/>
    <property type="match status" value="1"/>
</dbReference>
<organism evidence="7">
    <name type="scientific">Salvia splendens</name>
    <name type="common">Scarlet sage</name>
    <dbReference type="NCBI Taxonomy" id="180675"/>
    <lineage>
        <taxon>Eukaryota</taxon>
        <taxon>Viridiplantae</taxon>
        <taxon>Streptophyta</taxon>
        <taxon>Embryophyta</taxon>
        <taxon>Tracheophyta</taxon>
        <taxon>Spermatophyta</taxon>
        <taxon>Magnoliopsida</taxon>
        <taxon>eudicotyledons</taxon>
        <taxon>Gunneridae</taxon>
        <taxon>Pentapetalae</taxon>
        <taxon>asterids</taxon>
        <taxon>lamiids</taxon>
        <taxon>Lamiales</taxon>
        <taxon>Lamiaceae</taxon>
        <taxon>Nepetoideae</taxon>
        <taxon>Mentheae</taxon>
        <taxon>Salviinae</taxon>
        <taxon>Salvia</taxon>
        <taxon>Salvia subgen. Calosphace</taxon>
        <taxon>core Calosphace</taxon>
    </lineage>
</organism>
<sequence>MLETMIVYVRRERKKTVMVGDDPYASPILCTMRDPNNCSEINNMKVDDVINISEKLNNQTETRPKQPNIGCGHLQLMDGAATKTETRPKQHNIGCGHLPLMDGAATKTTKRKRVTAKAVHCRRYKDAMKALMKPHSSYMLLYEPHLVSKSKGSSKKNVTMTLKSTLQQSRPEKNPTKKEAQFRPFSQNVKTLTATGMLDGAAVQYLSASREVLRGIIKGSSYLCGCNSCNYSKVVNAYEFECHAGCKTSHPNNHIHLENGKTLHSVVQELKNRPPTMLCDAIQAVIGPSLNRDAFNSWKESFEAIMRSMDRYQKVEKPKVETPIDENEIRITSQGRMRSYITYAMTLLQEKGSDDIVFKAMGRAINKTVTIVELIKRRIAGLHQITAIQSTDITDTWRKGFKCKGMMEKGNNLKVSGNHKESFNGYNYTFKEGAGYKKYRVDNVIDRYQQPIPEDQMKRDRCLLVEEAEVAEGGGDLDSSLVYILLNSMYFELQVPKSCLGRAWVVGRSGRGCSRSSHPGPNDIHGAGWGETGAAEAHAGRRWGSAVSCSEFRRNGFAYAEYDDGGYERNRGNARGRGRGRGLGFHGRGRGGYSCPPGDAQHDAGDYNQEAPRGTVSLGLLY</sequence>
<dbReference type="SUPFAM" id="SSF82704">
    <property type="entry name" value="AlbA-like"/>
    <property type="match status" value="1"/>
</dbReference>
<dbReference type="GO" id="GO:0003723">
    <property type="term" value="F:RNA binding"/>
    <property type="evidence" value="ECO:0007669"/>
    <property type="project" value="TreeGrafter"/>
</dbReference>
<comment type="subcellular location">
    <subcellularLocation>
        <location evidence="1">Nucleus</location>
    </subcellularLocation>
</comment>
<evidence type="ECO:0000256" key="4">
    <source>
        <dbReference type="SAM" id="MobiDB-lite"/>
    </source>
</evidence>
<dbReference type="InterPro" id="IPR002775">
    <property type="entry name" value="DNA/RNA-bd_Alba-like"/>
</dbReference>
<evidence type="ECO:0000256" key="2">
    <source>
        <dbReference type="ARBA" id="ARBA00008018"/>
    </source>
</evidence>
<evidence type="ECO:0000256" key="1">
    <source>
        <dbReference type="ARBA" id="ARBA00004123"/>
    </source>
</evidence>
<dbReference type="PANTHER" id="PTHR13516:SF14">
    <property type="entry name" value="ALBA DNA_RNA-BINDING PROTEIN"/>
    <property type="match status" value="1"/>
</dbReference>
<dbReference type="GO" id="GO:0005634">
    <property type="term" value="C:nucleus"/>
    <property type="evidence" value="ECO:0007669"/>
    <property type="project" value="UniProtKB-SubCell"/>
</dbReference>
<keyword evidence="3" id="KW-0539">Nucleus</keyword>
<evidence type="ECO:0008006" key="9">
    <source>
        <dbReference type="Google" id="ProtNLM"/>
    </source>
</evidence>
<dbReference type="AlphaFoldDB" id="A0A8X8WAM0"/>
<comment type="caution">
    <text evidence="7">The sequence shown here is derived from an EMBL/GenBank/DDBJ whole genome shotgun (WGS) entry which is preliminary data.</text>
</comment>
<proteinExistence type="inferred from homology"/>
<comment type="similarity">
    <text evidence="2">Belongs to the histone-like Alba family.</text>
</comment>
<dbReference type="InterPro" id="IPR036882">
    <property type="entry name" value="Alba-like_dom_sf"/>
</dbReference>
<feature type="compositionally biased region" description="Gly residues" evidence="4">
    <location>
        <begin position="581"/>
        <end position="592"/>
    </location>
</feature>
<dbReference type="InterPro" id="IPR032308">
    <property type="entry name" value="TDBD"/>
</dbReference>
<dbReference type="Pfam" id="PF16135">
    <property type="entry name" value="TDBD"/>
    <property type="match status" value="1"/>
</dbReference>
<evidence type="ECO:0000259" key="6">
    <source>
        <dbReference type="Pfam" id="PF16135"/>
    </source>
</evidence>
<evidence type="ECO:0000313" key="8">
    <source>
        <dbReference type="Proteomes" id="UP000298416"/>
    </source>
</evidence>
<name>A0A8X8WAM0_SALSN</name>
<gene>
    <name evidence="7" type="ORF">SASPL_148339</name>
</gene>
<feature type="region of interest" description="Disordered" evidence="4">
    <location>
        <begin position="568"/>
        <end position="611"/>
    </location>
</feature>
<reference evidence="7" key="1">
    <citation type="submission" date="2018-01" db="EMBL/GenBank/DDBJ databases">
        <authorList>
            <person name="Mao J.F."/>
        </authorList>
    </citation>
    <scope>NUCLEOTIDE SEQUENCE</scope>
    <source>
        <strain evidence="7">Huo1</strain>
        <tissue evidence="7">Leaf</tissue>
    </source>
</reference>
<evidence type="ECO:0000313" key="7">
    <source>
        <dbReference type="EMBL" id="KAG6390601.1"/>
    </source>
</evidence>